<sequence length="146" mass="15989">MIDKRWIGHELPASELCIDRTRLQFFAKAIGETGPLFTDAAAARAAGHADVLAPPTFLFAAEMDSGAMDRLLADLQVPIAKILHGEQGFAYHRPVVAGDTITVRSRIADIYDKKQGALEFVVKTSRATNQRGEHVADLRSVIVVRH</sequence>
<name>A0A1Y0EKQ3_9BURK</name>
<dbReference type="Proteomes" id="UP000196138">
    <property type="component" value="Chromosome"/>
</dbReference>
<dbReference type="PIRSF" id="PIRSF018072">
    <property type="entry name" value="UCP018072"/>
    <property type="match status" value="1"/>
</dbReference>
<dbReference type="RefSeq" id="WP_087277746.1">
    <property type="nucleotide sequence ID" value="NZ_CP021455.1"/>
</dbReference>
<dbReference type="KEGG" id="cser:CCO03_04430"/>
<dbReference type="InterPro" id="IPR016709">
    <property type="entry name" value="HadA-like"/>
</dbReference>
<keyword evidence="3" id="KW-1185">Reference proteome</keyword>
<dbReference type="AlphaFoldDB" id="A0A1Y0EKQ3"/>
<evidence type="ECO:0000259" key="1">
    <source>
        <dbReference type="Pfam" id="PF13452"/>
    </source>
</evidence>
<dbReference type="EMBL" id="CP021455">
    <property type="protein sequence ID" value="ARU04020.1"/>
    <property type="molecule type" value="Genomic_DNA"/>
</dbReference>
<dbReference type="CDD" id="cd03441">
    <property type="entry name" value="R_hydratase_like"/>
    <property type="match status" value="1"/>
</dbReference>
<dbReference type="InterPro" id="IPR039569">
    <property type="entry name" value="FAS1-like_DH_region"/>
</dbReference>
<feature type="domain" description="FAS1-like dehydratase" evidence="1">
    <location>
        <begin position="6"/>
        <end position="137"/>
    </location>
</feature>
<dbReference type="Pfam" id="PF13452">
    <property type="entry name" value="FAS1_DH_region"/>
    <property type="match status" value="1"/>
</dbReference>
<gene>
    <name evidence="2" type="ORF">CCO03_04430</name>
</gene>
<proteinExistence type="predicted"/>
<dbReference type="Gene3D" id="3.10.129.10">
    <property type="entry name" value="Hotdog Thioesterase"/>
    <property type="match status" value="1"/>
</dbReference>
<accession>A0A1Y0EKQ3</accession>
<dbReference type="InterPro" id="IPR029069">
    <property type="entry name" value="HotDog_dom_sf"/>
</dbReference>
<dbReference type="OrthoDB" id="5522043at2"/>
<protein>
    <submittedName>
        <fullName evidence="2">Acyl dehydratase</fullName>
    </submittedName>
</protein>
<evidence type="ECO:0000313" key="3">
    <source>
        <dbReference type="Proteomes" id="UP000196138"/>
    </source>
</evidence>
<evidence type="ECO:0000313" key="2">
    <source>
        <dbReference type="EMBL" id="ARU04020.1"/>
    </source>
</evidence>
<dbReference type="SUPFAM" id="SSF54637">
    <property type="entry name" value="Thioesterase/thiol ester dehydrase-isomerase"/>
    <property type="match status" value="1"/>
</dbReference>
<reference evidence="2 3" key="1">
    <citation type="submission" date="2017-05" db="EMBL/GenBank/DDBJ databases">
        <authorList>
            <person name="Song R."/>
            <person name="Chenine A.L."/>
            <person name="Ruprecht R.M."/>
        </authorList>
    </citation>
    <scope>NUCLEOTIDE SEQUENCE [LARGE SCALE GENOMIC DNA]</scope>
    <source>
        <strain evidence="2 3">DSM 26136</strain>
    </source>
</reference>
<organism evidence="2 3">
    <name type="scientific">Comamonas serinivorans</name>
    <dbReference type="NCBI Taxonomy" id="1082851"/>
    <lineage>
        <taxon>Bacteria</taxon>
        <taxon>Pseudomonadati</taxon>
        <taxon>Pseudomonadota</taxon>
        <taxon>Betaproteobacteria</taxon>
        <taxon>Burkholderiales</taxon>
        <taxon>Comamonadaceae</taxon>
        <taxon>Comamonas</taxon>
    </lineage>
</organism>